<keyword evidence="4" id="KW-0326">Glycosidase</keyword>
<dbReference type="Proteomes" id="UP000305067">
    <property type="component" value="Unassembled WGS sequence"/>
</dbReference>
<dbReference type="SUPFAM" id="SSF51445">
    <property type="entry name" value="(Trans)glycosidases"/>
    <property type="match status" value="1"/>
</dbReference>
<dbReference type="Pfam" id="PF02055">
    <property type="entry name" value="Glyco_hydro_30"/>
    <property type="match status" value="1"/>
</dbReference>
<comment type="similarity">
    <text evidence="1 4">Belongs to the glycosyl hydrolase 30 family.</text>
</comment>
<evidence type="ECO:0000256" key="3">
    <source>
        <dbReference type="ARBA" id="ARBA00022801"/>
    </source>
</evidence>
<dbReference type="InterPro" id="IPR013780">
    <property type="entry name" value="Glyco_hydro_b"/>
</dbReference>
<gene>
    <name evidence="7" type="ORF">BDV98DRAFT_586109</name>
</gene>
<evidence type="ECO:0000313" key="8">
    <source>
        <dbReference type="Proteomes" id="UP000305067"/>
    </source>
</evidence>
<feature type="domain" description="Glycosyl hydrolase family 30 TIM-barrel" evidence="6">
    <location>
        <begin position="76"/>
        <end position="372"/>
    </location>
</feature>
<sequence length="502" mass="54778">MRVRIQKFFLSASVLAVIAPAVVSQQIWDIYTTKWDRTNLFRSLKPASPINFSTPGPIGQAHLNIDDATVYQQMVGFGGSLTDSAALTLNNLKSSNGGAYWDLLYRMFDANDNAEGAGLSFIRLPIGASDFSGSEYSWNDNAGDTSASRLTITAPGFVMSVLNDIKTVNPNMKLFLVPWSPPGWMKTGGGGGMKGGTIQSQYVGNYHNYLHRAVAAIRNAGFNVYAVSVQNEPEHADNSYPTCTMSASQYATIGNNLKNTLNSNGLGSVKVLAYEHNWDHAAEYPVQVLRQAPNLDGAAFHCYAGNVANQDAFHNAFPNKEVHFTECTGTIGSDWWSDVKWYMDTLFIGSVQHWSSSAGMWNIAVDPNGNPKFPGTSSCGNGCRGIVQISGGGYQLNQEFWAMAQAQKAINPKDPGGPFGQRIKLDVSGGQGWALRANAFVTRRTSASEWQRYSIVVLNWNDGSSSGWNPQPVTTTIRFRGQQATVTFDVGVTTLWWYAPPR</sequence>
<reference evidence="7 8" key="1">
    <citation type="journal article" date="2019" name="Nat. Ecol. Evol.">
        <title>Megaphylogeny resolves global patterns of mushroom evolution.</title>
        <authorList>
            <person name="Varga T."/>
            <person name="Krizsan K."/>
            <person name="Foldi C."/>
            <person name="Dima B."/>
            <person name="Sanchez-Garcia M."/>
            <person name="Sanchez-Ramirez S."/>
            <person name="Szollosi G.J."/>
            <person name="Szarkandi J.G."/>
            <person name="Papp V."/>
            <person name="Albert L."/>
            <person name="Andreopoulos W."/>
            <person name="Angelini C."/>
            <person name="Antonin V."/>
            <person name="Barry K.W."/>
            <person name="Bougher N.L."/>
            <person name="Buchanan P."/>
            <person name="Buyck B."/>
            <person name="Bense V."/>
            <person name="Catcheside P."/>
            <person name="Chovatia M."/>
            <person name="Cooper J."/>
            <person name="Damon W."/>
            <person name="Desjardin D."/>
            <person name="Finy P."/>
            <person name="Geml J."/>
            <person name="Haridas S."/>
            <person name="Hughes K."/>
            <person name="Justo A."/>
            <person name="Karasinski D."/>
            <person name="Kautmanova I."/>
            <person name="Kiss B."/>
            <person name="Kocsube S."/>
            <person name="Kotiranta H."/>
            <person name="LaButti K.M."/>
            <person name="Lechner B.E."/>
            <person name="Liimatainen K."/>
            <person name="Lipzen A."/>
            <person name="Lukacs Z."/>
            <person name="Mihaltcheva S."/>
            <person name="Morgado L.N."/>
            <person name="Niskanen T."/>
            <person name="Noordeloos M.E."/>
            <person name="Ohm R.A."/>
            <person name="Ortiz-Santana B."/>
            <person name="Ovrebo C."/>
            <person name="Racz N."/>
            <person name="Riley R."/>
            <person name="Savchenko A."/>
            <person name="Shiryaev A."/>
            <person name="Soop K."/>
            <person name="Spirin V."/>
            <person name="Szebenyi C."/>
            <person name="Tomsovsky M."/>
            <person name="Tulloss R.E."/>
            <person name="Uehling J."/>
            <person name="Grigoriev I.V."/>
            <person name="Vagvolgyi C."/>
            <person name="Papp T."/>
            <person name="Martin F.M."/>
            <person name="Miettinen O."/>
            <person name="Hibbett D.S."/>
            <person name="Nagy L.G."/>
        </authorList>
    </citation>
    <scope>NUCLEOTIDE SEQUENCE [LARGE SCALE GENOMIC DNA]</scope>
    <source>
        <strain evidence="7 8">CBS 309.79</strain>
    </source>
</reference>
<dbReference type="InterPro" id="IPR017853">
    <property type="entry name" value="GH"/>
</dbReference>
<evidence type="ECO:0000256" key="4">
    <source>
        <dbReference type="RuleBase" id="RU361188"/>
    </source>
</evidence>
<organism evidence="7 8">
    <name type="scientific">Pterulicium gracile</name>
    <dbReference type="NCBI Taxonomy" id="1884261"/>
    <lineage>
        <taxon>Eukaryota</taxon>
        <taxon>Fungi</taxon>
        <taxon>Dikarya</taxon>
        <taxon>Basidiomycota</taxon>
        <taxon>Agaricomycotina</taxon>
        <taxon>Agaricomycetes</taxon>
        <taxon>Agaricomycetidae</taxon>
        <taxon>Agaricales</taxon>
        <taxon>Pleurotineae</taxon>
        <taxon>Pterulaceae</taxon>
        <taxon>Pterulicium</taxon>
    </lineage>
</organism>
<dbReference type="OrthoDB" id="2160638at2759"/>
<dbReference type="GO" id="GO:0006680">
    <property type="term" value="P:glucosylceramide catabolic process"/>
    <property type="evidence" value="ECO:0007669"/>
    <property type="project" value="TreeGrafter"/>
</dbReference>
<dbReference type="Gene3D" id="3.20.20.80">
    <property type="entry name" value="Glycosidases"/>
    <property type="match status" value="1"/>
</dbReference>
<keyword evidence="2 5" id="KW-0732">Signal</keyword>
<name>A0A5C3Q5E6_9AGAR</name>
<dbReference type="EMBL" id="ML178855">
    <property type="protein sequence ID" value="TFK96756.1"/>
    <property type="molecule type" value="Genomic_DNA"/>
</dbReference>
<dbReference type="Gene3D" id="2.60.40.1180">
    <property type="entry name" value="Golgi alpha-mannosidase II"/>
    <property type="match status" value="1"/>
</dbReference>
<dbReference type="PANTHER" id="PTHR11069:SF23">
    <property type="entry name" value="LYSOSOMAL ACID GLUCOSYLCERAMIDASE"/>
    <property type="match status" value="1"/>
</dbReference>
<evidence type="ECO:0000256" key="5">
    <source>
        <dbReference type="SAM" id="SignalP"/>
    </source>
</evidence>
<proteinExistence type="inferred from homology"/>
<dbReference type="AlphaFoldDB" id="A0A5C3Q5E6"/>
<evidence type="ECO:0000256" key="2">
    <source>
        <dbReference type="ARBA" id="ARBA00022729"/>
    </source>
</evidence>
<feature type="signal peptide" evidence="5">
    <location>
        <begin position="1"/>
        <end position="24"/>
    </location>
</feature>
<dbReference type="InterPro" id="IPR033453">
    <property type="entry name" value="Glyco_hydro_30_TIM-barrel"/>
</dbReference>
<feature type="chain" id="PRO_5023056627" evidence="5">
    <location>
        <begin position="25"/>
        <end position="502"/>
    </location>
</feature>
<dbReference type="GO" id="GO:0004348">
    <property type="term" value="F:glucosylceramidase activity"/>
    <property type="evidence" value="ECO:0007669"/>
    <property type="project" value="InterPro"/>
</dbReference>
<dbReference type="GO" id="GO:0016020">
    <property type="term" value="C:membrane"/>
    <property type="evidence" value="ECO:0007669"/>
    <property type="project" value="GOC"/>
</dbReference>
<keyword evidence="3 4" id="KW-0378">Hydrolase</keyword>
<protein>
    <submittedName>
        <fullName evidence="7">Glycoside hydrolase superfamily</fullName>
    </submittedName>
</protein>
<evidence type="ECO:0000259" key="6">
    <source>
        <dbReference type="Pfam" id="PF02055"/>
    </source>
</evidence>
<accession>A0A5C3Q5E6</accession>
<evidence type="ECO:0000313" key="7">
    <source>
        <dbReference type="EMBL" id="TFK96756.1"/>
    </source>
</evidence>
<keyword evidence="8" id="KW-1185">Reference proteome</keyword>
<dbReference type="InterPro" id="IPR001139">
    <property type="entry name" value="Glyco_hydro_30"/>
</dbReference>
<dbReference type="STRING" id="1884261.A0A5C3Q5E6"/>
<evidence type="ECO:0000256" key="1">
    <source>
        <dbReference type="ARBA" id="ARBA00005382"/>
    </source>
</evidence>
<dbReference type="PANTHER" id="PTHR11069">
    <property type="entry name" value="GLUCOSYLCERAMIDASE"/>
    <property type="match status" value="1"/>
</dbReference>